<gene>
    <name evidence="6" type="ORF">A3B90_00925</name>
</gene>
<keyword evidence="3" id="KW-0547">Nucleotide-binding</keyword>
<keyword evidence="2" id="KW-0813">Transport</keyword>
<dbReference type="PANTHER" id="PTHR42734">
    <property type="entry name" value="METAL TRANSPORT SYSTEM ATP-BINDING PROTEIN TM_0124-RELATED"/>
    <property type="match status" value="1"/>
</dbReference>
<dbReference type="CDD" id="cd03235">
    <property type="entry name" value="ABC_Metallic_Cations"/>
    <property type="match status" value="1"/>
</dbReference>
<dbReference type="InterPro" id="IPR003593">
    <property type="entry name" value="AAA+_ATPase"/>
</dbReference>
<proteinExistence type="inferred from homology"/>
<comment type="caution">
    <text evidence="6">The sequence shown here is derived from an EMBL/GenBank/DDBJ whole genome shotgun (WGS) entry which is preliminary data.</text>
</comment>
<dbReference type="SUPFAM" id="SSF52540">
    <property type="entry name" value="P-loop containing nucleoside triphosphate hydrolases"/>
    <property type="match status" value="1"/>
</dbReference>
<evidence type="ECO:0000256" key="4">
    <source>
        <dbReference type="ARBA" id="ARBA00022840"/>
    </source>
</evidence>
<name>A0A1F6M4L0_9BACT</name>
<evidence type="ECO:0000313" key="6">
    <source>
        <dbReference type="EMBL" id="OGH66582.1"/>
    </source>
</evidence>
<dbReference type="InterPro" id="IPR017871">
    <property type="entry name" value="ABC_transporter-like_CS"/>
</dbReference>
<dbReference type="STRING" id="1798676.A3B90_00925"/>
<dbReference type="InterPro" id="IPR050153">
    <property type="entry name" value="Metal_Ion_Import_ABC"/>
</dbReference>
<dbReference type="PROSITE" id="PS50893">
    <property type="entry name" value="ABC_TRANSPORTER_2"/>
    <property type="match status" value="1"/>
</dbReference>
<dbReference type="Proteomes" id="UP000178742">
    <property type="component" value="Unassembled WGS sequence"/>
</dbReference>
<feature type="domain" description="ABC transporter" evidence="5">
    <location>
        <begin position="12"/>
        <end position="247"/>
    </location>
</feature>
<dbReference type="SMART" id="SM00382">
    <property type="entry name" value="AAA"/>
    <property type="match status" value="1"/>
</dbReference>
<dbReference type="EMBL" id="MFPX01000015">
    <property type="protein sequence ID" value="OGH66582.1"/>
    <property type="molecule type" value="Genomic_DNA"/>
</dbReference>
<dbReference type="PANTHER" id="PTHR42734:SF17">
    <property type="entry name" value="METAL TRANSPORT SYSTEM ATP-BINDING PROTEIN TM_0124-RELATED"/>
    <property type="match status" value="1"/>
</dbReference>
<reference evidence="6 7" key="1">
    <citation type="journal article" date="2016" name="Nat. Commun.">
        <title>Thousands of microbial genomes shed light on interconnected biogeochemical processes in an aquifer system.</title>
        <authorList>
            <person name="Anantharaman K."/>
            <person name="Brown C.T."/>
            <person name="Hug L.A."/>
            <person name="Sharon I."/>
            <person name="Castelle C.J."/>
            <person name="Probst A.J."/>
            <person name="Thomas B.C."/>
            <person name="Singh A."/>
            <person name="Wilkins M.J."/>
            <person name="Karaoz U."/>
            <person name="Brodie E.L."/>
            <person name="Williams K.H."/>
            <person name="Hubbard S.S."/>
            <person name="Banfield J.F."/>
        </authorList>
    </citation>
    <scope>NUCLEOTIDE SEQUENCE [LARGE SCALE GENOMIC DNA]</scope>
</reference>
<dbReference type="Pfam" id="PF00005">
    <property type="entry name" value="ABC_tran"/>
    <property type="match status" value="1"/>
</dbReference>
<dbReference type="Gene3D" id="3.40.50.300">
    <property type="entry name" value="P-loop containing nucleotide triphosphate hydrolases"/>
    <property type="match status" value="1"/>
</dbReference>
<evidence type="ECO:0000256" key="3">
    <source>
        <dbReference type="ARBA" id="ARBA00022741"/>
    </source>
</evidence>
<dbReference type="InterPro" id="IPR003439">
    <property type="entry name" value="ABC_transporter-like_ATP-bd"/>
</dbReference>
<dbReference type="FunFam" id="3.40.50.300:FF:000134">
    <property type="entry name" value="Iron-enterobactin ABC transporter ATP-binding protein"/>
    <property type="match status" value="1"/>
</dbReference>
<comment type="similarity">
    <text evidence="1">Belongs to the ABC transporter superfamily.</text>
</comment>
<dbReference type="PROSITE" id="PS00211">
    <property type="entry name" value="ABC_TRANSPORTER_1"/>
    <property type="match status" value="1"/>
</dbReference>
<evidence type="ECO:0000313" key="7">
    <source>
        <dbReference type="Proteomes" id="UP000178742"/>
    </source>
</evidence>
<dbReference type="AlphaFoldDB" id="A0A1F6M4L0"/>
<organism evidence="6 7">
    <name type="scientific">Candidatus Magasanikbacteria bacterium RIFCSPHIGHO2_02_FULL_41_13</name>
    <dbReference type="NCBI Taxonomy" id="1798676"/>
    <lineage>
        <taxon>Bacteria</taxon>
        <taxon>Candidatus Magasanikiibacteriota</taxon>
    </lineage>
</organism>
<dbReference type="InterPro" id="IPR027417">
    <property type="entry name" value="P-loop_NTPase"/>
</dbReference>
<evidence type="ECO:0000259" key="5">
    <source>
        <dbReference type="PROSITE" id="PS50893"/>
    </source>
</evidence>
<sequence length="250" mass="27982">MHLECHPDKKFISFDHISFSYGEEDILLDINFTIPDGDYVALVGPNGGGKSTLLKLLLGLAKPKEGCISVFGHSVEKAKEHLDIGYVPQRIVSSEVALPATVEEVVRSACVASHGFFSPLDEKEKARAEKAMEQLAILDLKKKQVNQLSGGQRQRVFIARALARNPKILILDEPTVGIDVQVKEKFFELLEKLNAEGITIFIVSHDIDIMKERAKTIVGIHRRLICHMPSKDFDAHEFSHNLYEIPHHSL</sequence>
<evidence type="ECO:0000256" key="1">
    <source>
        <dbReference type="ARBA" id="ARBA00005417"/>
    </source>
</evidence>
<evidence type="ECO:0000256" key="2">
    <source>
        <dbReference type="ARBA" id="ARBA00022448"/>
    </source>
</evidence>
<dbReference type="GO" id="GO:0016887">
    <property type="term" value="F:ATP hydrolysis activity"/>
    <property type="evidence" value="ECO:0007669"/>
    <property type="project" value="InterPro"/>
</dbReference>
<keyword evidence="4" id="KW-0067">ATP-binding</keyword>
<dbReference type="GO" id="GO:0005524">
    <property type="term" value="F:ATP binding"/>
    <property type="evidence" value="ECO:0007669"/>
    <property type="project" value="UniProtKB-KW"/>
</dbReference>
<accession>A0A1F6M4L0</accession>
<protein>
    <recommendedName>
        <fullName evidence="5">ABC transporter domain-containing protein</fullName>
    </recommendedName>
</protein>